<dbReference type="STRING" id="1618563.UU12_C0046G0002"/>
<dbReference type="Pfam" id="PF13432">
    <property type="entry name" value="TPR_16"/>
    <property type="match status" value="1"/>
</dbReference>
<dbReference type="EMBL" id="LBZK01000046">
    <property type="protein sequence ID" value="KKR69198.1"/>
    <property type="molecule type" value="Genomic_DNA"/>
</dbReference>
<feature type="transmembrane region" description="Helical" evidence="2">
    <location>
        <begin position="175"/>
        <end position="200"/>
    </location>
</feature>
<organism evidence="4 5">
    <name type="scientific">Candidatus Woesebacteria bacterium GW2011_GWA2_40_7b</name>
    <dbReference type="NCBI Taxonomy" id="1618563"/>
    <lineage>
        <taxon>Bacteria</taxon>
        <taxon>Candidatus Woeseibacteriota</taxon>
    </lineage>
</organism>
<dbReference type="Pfam" id="PF13231">
    <property type="entry name" value="PMT_2"/>
    <property type="match status" value="1"/>
</dbReference>
<dbReference type="InterPro" id="IPR052943">
    <property type="entry name" value="TMTC_O-mannosyl-trnsfr"/>
</dbReference>
<dbReference type="SMART" id="SM00028">
    <property type="entry name" value="TPR"/>
    <property type="match status" value="3"/>
</dbReference>
<keyword evidence="2" id="KW-0812">Transmembrane</keyword>
<dbReference type="Proteomes" id="UP000034562">
    <property type="component" value="Unassembled WGS sequence"/>
</dbReference>
<name>A0A0G0SWL7_9BACT</name>
<feature type="domain" description="Glycosyltransferase RgtA/B/C/D-like" evidence="3">
    <location>
        <begin position="81"/>
        <end position="215"/>
    </location>
</feature>
<feature type="transmembrane region" description="Helical" evidence="2">
    <location>
        <begin position="303"/>
        <end position="320"/>
    </location>
</feature>
<feature type="transmembrane region" description="Helical" evidence="2">
    <location>
        <begin position="121"/>
        <end position="140"/>
    </location>
</feature>
<evidence type="ECO:0000259" key="3">
    <source>
        <dbReference type="Pfam" id="PF13231"/>
    </source>
</evidence>
<sequence length="540" mass="62241">MSNNKYQPYLWIAGLGALTYLWTIFFGFTYFDDQTLILDNLFFLKNLANIPAAFVTEVFHMLHSSAAYYRPLLTLSFMFDAQIGGSSPFVYHLTNVVIHIITSCLVFVFLQKIKIRKEMSFLFSIIFAVHPVLTQAVAWIPGRNDSLLTLFTLLSFIFFINFVEFGKVKNAVWHLVFFAAAIFTKESGLLIPGVILLYLFLFQKRQMLSVKLYIAFAWAGTVGVWYLLRVIALQNPIKYTLTEIVKSIYLGLPAVVFGLGKVFFPVNLSVLPIIQDSTLIWGFIAIFVIIDSIVFSKNRNHKLILFGIVWFIVFLLPSFIRPGTEYVPDFLEHRIYLPIIGLFMILSEVEFVKKFSFSNKAGVLAFGILTSFFIVINFNHTWVFRDRLAFWQSAVLSSPHHPLAHKNLGAMYYLDGNLDNAETEYEKTLELNSQEPMIHNNLGLIYAARGEVKKAEDEYKKELGNNPNYDNALFNYGLLLYQEERTQEAEGMWLATLKVNPDYTDVMKNLFVMYYQNKDIEKANYYYSELQKRGINLQGN</sequence>
<keyword evidence="2" id="KW-0472">Membrane</keyword>
<feature type="transmembrane region" description="Helical" evidence="2">
    <location>
        <begin position="212"/>
        <end position="232"/>
    </location>
</feature>
<dbReference type="PANTHER" id="PTHR44809:SF1">
    <property type="entry name" value="PROTEIN O-MANNOSYL-TRANSFERASE TMTC1"/>
    <property type="match status" value="1"/>
</dbReference>
<reference evidence="4 5" key="1">
    <citation type="journal article" date="2015" name="Nature">
        <title>rRNA introns, odd ribosomes, and small enigmatic genomes across a large radiation of phyla.</title>
        <authorList>
            <person name="Brown C.T."/>
            <person name="Hug L.A."/>
            <person name="Thomas B.C."/>
            <person name="Sharon I."/>
            <person name="Castelle C.J."/>
            <person name="Singh A."/>
            <person name="Wilkins M.J."/>
            <person name="Williams K.H."/>
            <person name="Banfield J.F."/>
        </authorList>
    </citation>
    <scope>NUCLEOTIDE SEQUENCE [LARGE SCALE GENOMIC DNA]</scope>
</reference>
<feature type="transmembrane region" description="Helical" evidence="2">
    <location>
        <begin position="146"/>
        <end position="163"/>
    </location>
</feature>
<keyword evidence="2" id="KW-1133">Transmembrane helix</keyword>
<feature type="transmembrane region" description="Helical" evidence="2">
    <location>
        <begin position="6"/>
        <end position="31"/>
    </location>
</feature>
<keyword evidence="1" id="KW-0802">TPR repeat</keyword>
<protein>
    <recommendedName>
        <fullName evidence="3">Glycosyltransferase RgtA/B/C/D-like domain-containing protein</fullName>
    </recommendedName>
</protein>
<dbReference type="PROSITE" id="PS50005">
    <property type="entry name" value="TPR"/>
    <property type="match status" value="2"/>
</dbReference>
<evidence type="ECO:0000313" key="5">
    <source>
        <dbReference type="Proteomes" id="UP000034562"/>
    </source>
</evidence>
<feature type="transmembrane region" description="Helical" evidence="2">
    <location>
        <begin position="89"/>
        <end position="109"/>
    </location>
</feature>
<dbReference type="InterPro" id="IPR011990">
    <property type="entry name" value="TPR-like_helical_dom_sf"/>
</dbReference>
<proteinExistence type="predicted"/>
<dbReference type="SUPFAM" id="SSF48452">
    <property type="entry name" value="TPR-like"/>
    <property type="match status" value="1"/>
</dbReference>
<gene>
    <name evidence="4" type="ORF">UU12_C0046G0002</name>
</gene>
<dbReference type="PANTHER" id="PTHR44809">
    <property type="match status" value="1"/>
</dbReference>
<evidence type="ECO:0000256" key="2">
    <source>
        <dbReference type="SAM" id="Phobius"/>
    </source>
</evidence>
<feature type="transmembrane region" description="Helical" evidence="2">
    <location>
        <begin position="244"/>
        <end position="266"/>
    </location>
</feature>
<comment type="caution">
    <text evidence="4">The sequence shown here is derived from an EMBL/GenBank/DDBJ whole genome shotgun (WGS) entry which is preliminary data.</text>
</comment>
<feature type="transmembrane region" description="Helical" evidence="2">
    <location>
        <begin position="364"/>
        <end position="384"/>
    </location>
</feature>
<dbReference type="Gene3D" id="1.25.40.10">
    <property type="entry name" value="Tetratricopeptide repeat domain"/>
    <property type="match status" value="1"/>
</dbReference>
<feature type="transmembrane region" description="Helical" evidence="2">
    <location>
        <begin position="278"/>
        <end position="296"/>
    </location>
</feature>
<evidence type="ECO:0000256" key="1">
    <source>
        <dbReference type="PROSITE-ProRule" id="PRU00339"/>
    </source>
</evidence>
<feature type="repeat" description="TPR" evidence="1">
    <location>
        <begin position="436"/>
        <end position="469"/>
    </location>
</feature>
<accession>A0A0G0SWL7</accession>
<dbReference type="InterPro" id="IPR019734">
    <property type="entry name" value="TPR_rpt"/>
</dbReference>
<evidence type="ECO:0000313" key="4">
    <source>
        <dbReference type="EMBL" id="KKR69198.1"/>
    </source>
</evidence>
<dbReference type="InterPro" id="IPR038731">
    <property type="entry name" value="RgtA/B/C-like"/>
</dbReference>
<feature type="transmembrane region" description="Helical" evidence="2">
    <location>
        <begin position="335"/>
        <end position="352"/>
    </location>
</feature>
<feature type="repeat" description="TPR" evidence="1">
    <location>
        <begin position="402"/>
        <end position="435"/>
    </location>
</feature>
<dbReference type="AlphaFoldDB" id="A0A0G0SWL7"/>